<organism evidence="1 2">
    <name type="scientific">Colletotrichum spaethianum</name>
    <dbReference type="NCBI Taxonomy" id="700344"/>
    <lineage>
        <taxon>Eukaryota</taxon>
        <taxon>Fungi</taxon>
        <taxon>Dikarya</taxon>
        <taxon>Ascomycota</taxon>
        <taxon>Pezizomycotina</taxon>
        <taxon>Sordariomycetes</taxon>
        <taxon>Hypocreomycetidae</taxon>
        <taxon>Glomerellales</taxon>
        <taxon>Glomerellaceae</taxon>
        <taxon>Colletotrichum</taxon>
        <taxon>Colletotrichum spaethianum species complex</taxon>
    </lineage>
</organism>
<accession>A0AA37UQ43</accession>
<dbReference type="EMBL" id="BQXU01000022">
    <property type="protein sequence ID" value="GKT48092.1"/>
    <property type="molecule type" value="Genomic_DNA"/>
</dbReference>
<reference evidence="1 2" key="1">
    <citation type="submission" date="2022-03" db="EMBL/GenBank/DDBJ databases">
        <title>Genome data of Colletotrichum spp.</title>
        <authorList>
            <person name="Utami Y.D."/>
            <person name="Hiruma K."/>
        </authorList>
    </citation>
    <scope>NUCLEOTIDE SEQUENCE [LARGE SCALE GENOMIC DNA]</scope>
    <source>
        <strain evidence="1 2">MAFF 239500</strain>
    </source>
</reference>
<sequence>MTVRQDEAKFAEWARAEDKCMSIRRQYQLEKQDKMEILDQISKSNAKSKTCDAETIGSDVVIMES</sequence>
<comment type="caution">
    <text evidence="1">The sequence shown here is derived from an EMBL/GenBank/DDBJ whole genome shotgun (WGS) entry which is preliminary data.</text>
</comment>
<name>A0AA37UQ43_9PEZI</name>
<evidence type="ECO:0000313" key="2">
    <source>
        <dbReference type="Proteomes" id="UP001055115"/>
    </source>
</evidence>
<evidence type="ECO:0000313" key="1">
    <source>
        <dbReference type="EMBL" id="GKT48092.1"/>
    </source>
</evidence>
<keyword evidence="2" id="KW-1185">Reference proteome</keyword>
<protein>
    <submittedName>
        <fullName evidence="1">Uncharacterized protein</fullName>
    </submittedName>
</protein>
<proteinExistence type="predicted"/>
<dbReference type="Proteomes" id="UP001055115">
    <property type="component" value="Unassembled WGS sequence"/>
</dbReference>
<gene>
    <name evidence="1" type="ORF">ColSpa_08273</name>
</gene>
<dbReference type="GeneID" id="73329075"/>
<dbReference type="RefSeq" id="XP_049130442.1">
    <property type="nucleotide sequence ID" value="XM_049274485.1"/>
</dbReference>
<dbReference type="AlphaFoldDB" id="A0AA37UQ43"/>